<reference evidence="3" key="1">
    <citation type="submission" date="2009-09" db="EMBL/GenBank/DDBJ databases">
        <title>The complete genome of Kribbella flavida DSM 17836.</title>
        <authorList>
            <consortium name="US DOE Joint Genome Institute (JGI-PGF)"/>
            <person name="Lucas S."/>
            <person name="Copeland A."/>
            <person name="Lapidus A."/>
            <person name="Glavina del Rio T."/>
            <person name="Dalin E."/>
            <person name="Tice H."/>
            <person name="Bruce D."/>
            <person name="Goodwin L."/>
            <person name="Pitluck S."/>
            <person name="Kyrpides N."/>
            <person name="Mavromatis K."/>
            <person name="Ivanova N."/>
            <person name="Saunders E."/>
            <person name="Brettin T."/>
            <person name="Detter J.C."/>
            <person name="Han C."/>
            <person name="Larimer F."/>
            <person name="Land M."/>
            <person name="Hauser L."/>
            <person name="Markowitz V."/>
            <person name="Cheng J.-F."/>
            <person name="Hugenholtz P."/>
            <person name="Woyke T."/>
            <person name="Wu D."/>
            <person name="Pukall R."/>
            <person name="Klenk H.-P."/>
            <person name="Eisen J.A."/>
        </authorList>
    </citation>
    <scope>NUCLEOTIDE SEQUENCE [LARGE SCALE GENOMIC DNA]</scope>
    <source>
        <strain evidence="3">DSM 17836 / JCM 10339 / NBRC 14399</strain>
    </source>
</reference>
<keyword evidence="1" id="KW-0812">Transmembrane</keyword>
<dbReference type="EMBL" id="CP001736">
    <property type="protein sequence ID" value="ADB35317.1"/>
    <property type="molecule type" value="Genomic_DNA"/>
</dbReference>
<name>D2PVS7_KRIFD</name>
<reference evidence="2 3" key="2">
    <citation type="journal article" date="2010" name="Stand. Genomic Sci.">
        <title>Complete genome sequence of Kribbella flavida type strain (IFO 14399).</title>
        <authorList>
            <person name="Pukall R."/>
            <person name="Lapidus A."/>
            <person name="Glavina Del Rio T."/>
            <person name="Copeland A."/>
            <person name="Tice H."/>
            <person name="Cheng J.-F."/>
            <person name="Lucas S."/>
            <person name="Chen F."/>
            <person name="Nolan M."/>
            <person name="LaButti K."/>
            <person name="Pati A."/>
            <person name="Ivanova N."/>
            <person name="Mavrommatis K."/>
            <person name="Mikhailova N."/>
            <person name="Pitluck S."/>
            <person name="Bruce D."/>
            <person name="Goodwin L."/>
            <person name="Land M."/>
            <person name="Hauser L."/>
            <person name="Chang Y.-J."/>
            <person name="Jeffries C.D."/>
            <person name="Chen A."/>
            <person name="Palaniappan K."/>
            <person name="Chain P."/>
            <person name="Rohde M."/>
            <person name="Goeker M."/>
            <person name="Bristow J."/>
            <person name="Eisen J.A."/>
            <person name="Markowitz V."/>
            <person name="Hugenholtz P."/>
            <person name="Kyrpides N.C."/>
            <person name="Klenk H.-P."/>
            <person name="Brettin T."/>
        </authorList>
    </citation>
    <scope>NUCLEOTIDE SEQUENCE [LARGE SCALE GENOMIC DNA]</scope>
    <source>
        <strain evidence="3">DSM 17836 / JCM 10339 / NBRC 14399</strain>
    </source>
</reference>
<dbReference type="KEGG" id="kfl:Kfla_6315"/>
<proteinExistence type="predicted"/>
<accession>D2PVS7</accession>
<organism evidence="2 3">
    <name type="scientific">Kribbella flavida (strain DSM 17836 / JCM 10339 / NBRC 14399)</name>
    <dbReference type="NCBI Taxonomy" id="479435"/>
    <lineage>
        <taxon>Bacteria</taxon>
        <taxon>Bacillati</taxon>
        <taxon>Actinomycetota</taxon>
        <taxon>Actinomycetes</taxon>
        <taxon>Propionibacteriales</taxon>
        <taxon>Kribbellaceae</taxon>
        <taxon>Kribbella</taxon>
    </lineage>
</organism>
<dbReference type="Proteomes" id="UP000007967">
    <property type="component" value="Chromosome"/>
</dbReference>
<keyword evidence="3" id="KW-1185">Reference proteome</keyword>
<dbReference type="RefSeq" id="WP_012923870.1">
    <property type="nucleotide sequence ID" value="NC_013729.1"/>
</dbReference>
<feature type="transmembrane region" description="Helical" evidence="1">
    <location>
        <begin position="52"/>
        <end position="73"/>
    </location>
</feature>
<keyword evidence="1" id="KW-0472">Membrane</keyword>
<feature type="transmembrane region" description="Helical" evidence="1">
    <location>
        <begin position="79"/>
        <end position="98"/>
    </location>
</feature>
<sequence>MIPLGFELELSGGEQVVLLLVLGLLAVAAAVPASGPLGVVGVLRARRDGGRVLGNGLWYWVWGTAVSWAVMLGCARLGLGWWAVPVAWLPGWLAAWVLRPPGSLAR</sequence>
<evidence type="ECO:0000313" key="2">
    <source>
        <dbReference type="EMBL" id="ADB35317.1"/>
    </source>
</evidence>
<feature type="transmembrane region" description="Helical" evidence="1">
    <location>
        <begin position="16"/>
        <end position="40"/>
    </location>
</feature>
<protein>
    <submittedName>
        <fullName evidence="2">Uncharacterized protein</fullName>
    </submittedName>
</protein>
<dbReference type="HOGENOM" id="CLU_2219662_0_0_11"/>
<dbReference type="AlphaFoldDB" id="D2PVS7"/>
<keyword evidence="1" id="KW-1133">Transmembrane helix</keyword>
<evidence type="ECO:0000313" key="3">
    <source>
        <dbReference type="Proteomes" id="UP000007967"/>
    </source>
</evidence>
<gene>
    <name evidence="2" type="ordered locus">Kfla_6315</name>
</gene>
<dbReference type="OrthoDB" id="3829814at2"/>
<evidence type="ECO:0000256" key="1">
    <source>
        <dbReference type="SAM" id="Phobius"/>
    </source>
</evidence>